<dbReference type="SUPFAM" id="SSF48340">
    <property type="entry name" value="Interferon-induced guanylate-binding protein 1 (GBP1), C-terminal domain"/>
    <property type="match status" value="1"/>
</dbReference>
<reference evidence="8 9" key="1">
    <citation type="submission" date="2018-08" db="EMBL/GenBank/DDBJ databases">
        <title>Aphanomyces genome sequencing and annotation.</title>
        <authorList>
            <person name="Minardi D."/>
            <person name="Oidtmann B."/>
            <person name="Van Der Giezen M."/>
            <person name="Studholme D.J."/>
        </authorList>
    </citation>
    <scope>NUCLEOTIDE SEQUENCE [LARGE SCALE GENOMIC DNA]</scope>
    <source>
        <strain evidence="8 9">197901</strain>
    </source>
</reference>
<accession>A0A397FG22</accession>
<evidence type="ECO:0000313" key="8">
    <source>
        <dbReference type="EMBL" id="RHZ23454.1"/>
    </source>
</evidence>
<name>A0A397FG22_APHAT</name>
<dbReference type="AlphaFoldDB" id="A0A397FG22"/>
<dbReference type="Proteomes" id="UP000266196">
    <property type="component" value="Unassembled WGS sequence"/>
</dbReference>
<gene>
    <name evidence="8" type="ORF">DYB31_005423</name>
</gene>
<dbReference type="InterPro" id="IPR003191">
    <property type="entry name" value="Guanylate-bd/ATL_C"/>
</dbReference>
<evidence type="ECO:0000259" key="7">
    <source>
        <dbReference type="PROSITE" id="PS51715"/>
    </source>
</evidence>
<dbReference type="InterPro" id="IPR015894">
    <property type="entry name" value="Guanylate-bd_N"/>
</dbReference>
<keyword evidence="5" id="KW-0175">Coiled coil</keyword>
<organism evidence="8 9">
    <name type="scientific">Aphanomyces astaci</name>
    <name type="common">Crayfish plague agent</name>
    <dbReference type="NCBI Taxonomy" id="112090"/>
    <lineage>
        <taxon>Eukaryota</taxon>
        <taxon>Sar</taxon>
        <taxon>Stramenopiles</taxon>
        <taxon>Oomycota</taxon>
        <taxon>Saprolegniomycetes</taxon>
        <taxon>Saprolegniales</taxon>
        <taxon>Verrucalvaceae</taxon>
        <taxon>Aphanomyces</taxon>
    </lineage>
</organism>
<keyword evidence="2" id="KW-0378">Hydrolase</keyword>
<dbReference type="GO" id="GO:0003924">
    <property type="term" value="F:GTPase activity"/>
    <property type="evidence" value="ECO:0007669"/>
    <property type="project" value="InterPro"/>
</dbReference>
<dbReference type="PROSITE" id="PS51715">
    <property type="entry name" value="G_GB1_RHD3"/>
    <property type="match status" value="1"/>
</dbReference>
<dbReference type="Pfam" id="PF02841">
    <property type="entry name" value="GBP_C"/>
    <property type="match status" value="1"/>
</dbReference>
<evidence type="ECO:0000256" key="3">
    <source>
        <dbReference type="ARBA" id="ARBA00023134"/>
    </source>
</evidence>
<dbReference type="SUPFAM" id="SSF52540">
    <property type="entry name" value="P-loop containing nucleoside triphosphate hydrolases"/>
    <property type="match status" value="1"/>
</dbReference>
<feature type="coiled-coil region" evidence="5">
    <location>
        <begin position="474"/>
        <end position="501"/>
    </location>
</feature>
<dbReference type="Gene3D" id="3.40.50.300">
    <property type="entry name" value="P-loop containing nucleotide triphosphate hydrolases"/>
    <property type="match status" value="1"/>
</dbReference>
<protein>
    <recommendedName>
        <fullName evidence="7">GB1/RHD3-type G domain-containing protein</fullName>
    </recommendedName>
</protein>
<dbReference type="GO" id="GO:0005525">
    <property type="term" value="F:GTP binding"/>
    <property type="evidence" value="ECO:0007669"/>
    <property type="project" value="UniProtKB-KW"/>
</dbReference>
<sequence>MCRKGDVSSVPSTNAGFVVGPTTESCTRGIWIWDADQRNARGEKVLLMDTEGIASTDNDETYDAKIFSLGLLLCSVFVFNTMGVIDEGAIDRLFLVSELTKHVCVHQHGGAADNHVPKSDDDDDDDVQHSVHESALAPHFPPFVWLLRDFLLDIQENGLPLTSNVYLERSLQRRDGTSKRNEERNRIRHSLRTLFTQRECMTLIRPVTDEDKLRNASTLPDADLRPEFIVQMRAIRDRLLDVARPKRVLNQVVDGPKLAHLVQSYVATMNSGAVPDIKAAWEYVSDVTCEAAFVRAVDTYTTAMESNTSMAQVEFERVHKEAQDRALIVFKSESVEGDARKRCFQKLKAAIAQTRALQINALQEKSTLLCTDVVERLAQQWLQSPIDSGEWDDIPSDGRALGRGLTPFFHGTRRVHENSLEQLHIMETSHALHADEKERLTLRCERLEQQLGDVSVHMQVENVLTNLCVDVVKLVDADKAIRIVTEERAALQERLGELHEKISTLPDFYQRQVFCAHDPSPDFFEALTQLIGQ</sequence>
<dbReference type="InterPro" id="IPR030386">
    <property type="entry name" value="G_GB1_RHD3_dom"/>
</dbReference>
<dbReference type="EMBL" id="QUTE01008658">
    <property type="protein sequence ID" value="RHZ23454.1"/>
    <property type="molecule type" value="Genomic_DNA"/>
</dbReference>
<keyword evidence="3" id="KW-0342">GTP-binding</keyword>
<comment type="similarity">
    <text evidence="4">Belongs to the TRAFAC class dynamin-like GTPase superfamily. GB1/RHD3 GTPase family.</text>
</comment>
<feature type="domain" description="GB1/RHD3-type G" evidence="7">
    <location>
        <begin position="1"/>
        <end position="247"/>
    </location>
</feature>
<evidence type="ECO:0000256" key="6">
    <source>
        <dbReference type="SAM" id="MobiDB-lite"/>
    </source>
</evidence>
<keyword evidence="1" id="KW-0547">Nucleotide-binding</keyword>
<dbReference type="InterPro" id="IPR036543">
    <property type="entry name" value="Guanylate-bd_C_sf"/>
</dbReference>
<evidence type="ECO:0000256" key="5">
    <source>
        <dbReference type="SAM" id="Coils"/>
    </source>
</evidence>
<dbReference type="Gene3D" id="1.20.1000.10">
    <property type="entry name" value="Guanylate-binding protein, C-terminal domain"/>
    <property type="match status" value="1"/>
</dbReference>
<evidence type="ECO:0000256" key="2">
    <source>
        <dbReference type="ARBA" id="ARBA00022801"/>
    </source>
</evidence>
<evidence type="ECO:0000313" key="9">
    <source>
        <dbReference type="Proteomes" id="UP000266196"/>
    </source>
</evidence>
<comment type="caution">
    <text evidence="8">The sequence shown here is derived from an EMBL/GenBank/DDBJ whole genome shotgun (WGS) entry which is preliminary data.</text>
</comment>
<feature type="region of interest" description="Disordered" evidence="6">
    <location>
        <begin position="110"/>
        <end position="129"/>
    </location>
</feature>
<evidence type="ECO:0000256" key="4">
    <source>
        <dbReference type="PROSITE-ProRule" id="PRU01052"/>
    </source>
</evidence>
<dbReference type="InterPro" id="IPR027417">
    <property type="entry name" value="P-loop_NTPase"/>
</dbReference>
<dbReference type="Pfam" id="PF02263">
    <property type="entry name" value="GBP"/>
    <property type="match status" value="1"/>
</dbReference>
<dbReference type="VEuPathDB" id="FungiDB:H257_17795"/>
<evidence type="ECO:0000256" key="1">
    <source>
        <dbReference type="ARBA" id="ARBA00022741"/>
    </source>
</evidence>
<dbReference type="PANTHER" id="PTHR10751">
    <property type="entry name" value="GUANYLATE BINDING PROTEIN"/>
    <property type="match status" value="1"/>
</dbReference>
<proteinExistence type="inferred from homology"/>